<proteinExistence type="inferred from homology"/>
<comment type="catalytic activity">
    <reaction evidence="1">
        <text>inosine + phosphate = alpha-D-ribose 1-phosphate + hypoxanthine</text>
        <dbReference type="Rhea" id="RHEA:27646"/>
        <dbReference type="ChEBI" id="CHEBI:17368"/>
        <dbReference type="ChEBI" id="CHEBI:17596"/>
        <dbReference type="ChEBI" id="CHEBI:43474"/>
        <dbReference type="ChEBI" id="CHEBI:57720"/>
        <dbReference type="EC" id="2.4.2.1"/>
    </reaction>
    <physiologicalReaction direction="left-to-right" evidence="1">
        <dbReference type="Rhea" id="RHEA:27647"/>
    </physiologicalReaction>
</comment>
<dbReference type="Gene3D" id="3.60.140.10">
    <property type="entry name" value="CNF1/YfiH-like putative cysteine hydrolases"/>
    <property type="match status" value="1"/>
</dbReference>
<comment type="similarity">
    <text evidence="2 10">Belongs to the purine nucleoside phosphorylase YfiH/LACC1 family.</text>
</comment>
<gene>
    <name evidence="11" type="primary">pgeF</name>
    <name evidence="11" type="ORF">M9980_12460</name>
</gene>
<evidence type="ECO:0000256" key="10">
    <source>
        <dbReference type="RuleBase" id="RU361274"/>
    </source>
</evidence>
<comment type="catalytic activity">
    <reaction evidence="7">
        <text>adenosine + H2O + H(+) = inosine + NH4(+)</text>
        <dbReference type="Rhea" id="RHEA:24408"/>
        <dbReference type="ChEBI" id="CHEBI:15377"/>
        <dbReference type="ChEBI" id="CHEBI:15378"/>
        <dbReference type="ChEBI" id="CHEBI:16335"/>
        <dbReference type="ChEBI" id="CHEBI:17596"/>
        <dbReference type="ChEBI" id="CHEBI:28938"/>
        <dbReference type="EC" id="3.5.4.4"/>
    </reaction>
    <physiologicalReaction direction="left-to-right" evidence="7">
        <dbReference type="Rhea" id="RHEA:24409"/>
    </physiologicalReaction>
</comment>
<keyword evidence="6" id="KW-0862">Zinc</keyword>
<dbReference type="NCBIfam" id="TIGR00726">
    <property type="entry name" value="peptidoglycan editing factor PgeF"/>
    <property type="match status" value="1"/>
</dbReference>
<keyword evidence="4" id="KW-0479">Metal-binding</keyword>
<dbReference type="CDD" id="cd16833">
    <property type="entry name" value="YfiH"/>
    <property type="match status" value="1"/>
</dbReference>
<reference evidence="11" key="1">
    <citation type="submission" date="2022-05" db="EMBL/GenBank/DDBJ databases">
        <title>Sphingomonas sp. strain RMG20 Genome sequencing and assembly.</title>
        <authorList>
            <person name="Kim I."/>
        </authorList>
    </citation>
    <scope>NUCLEOTIDE SEQUENCE</scope>
    <source>
        <strain evidence="11">RMG20</strain>
    </source>
</reference>
<evidence type="ECO:0000256" key="6">
    <source>
        <dbReference type="ARBA" id="ARBA00022833"/>
    </source>
</evidence>
<comment type="catalytic activity">
    <reaction evidence="9">
        <text>S-methyl-5'-thioadenosine + phosphate = 5-(methylsulfanyl)-alpha-D-ribose 1-phosphate + adenine</text>
        <dbReference type="Rhea" id="RHEA:11852"/>
        <dbReference type="ChEBI" id="CHEBI:16708"/>
        <dbReference type="ChEBI" id="CHEBI:17509"/>
        <dbReference type="ChEBI" id="CHEBI:43474"/>
        <dbReference type="ChEBI" id="CHEBI:58533"/>
        <dbReference type="EC" id="2.4.2.28"/>
    </reaction>
    <physiologicalReaction direction="left-to-right" evidence="9">
        <dbReference type="Rhea" id="RHEA:11853"/>
    </physiologicalReaction>
</comment>
<organism evidence="11 12">
    <name type="scientific">Sphingomonas donggukensis</name>
    <dbReference type="NCBI Taxonomy" id="2949093"/>
    <lineage>
        <taxon>Bacteria</taxon>
        <taxon>Pseudomonadati</taxon>
        <taxon>Pseudomonadota</taxon>
        <taxon>Alphaproteobacteria</taxon>
        <taxon>Sphingomonadales</taxon>
        <taxon>Sphingomonadaceae</taxon>
        <taxon>Sphingomonas</taxon>
    </lineage>
</organism>
<dbReference type="InterPro" id="IPR003730">
    <property type="entry name" value="Cu_polyphenol_OxRdtase"/>
</dbReference>
<keyword evidence="5" id="KW-0378">Hydrolase</keyword>
<dbReference type="InterPro" id="IPR038371">
    <property type="entry name" value="Cu_polyphenol_OxRdtase_sf"/>
</dbReference>
<sequence length="253" mass="25974">MIPAPLTAPALAGIPHGFLGRTGGVSTGAYASLNTGIGSHDDPALVAENRRRAVEAVVPGARLVGLYQVHGADCVTVLEPFADGIRPQADALVTDRPGLALGILTADCAPVLFADPAAGVIGAAHAGWKGALAGVTDTTLLAMEALGARRDRIVAAIGPCIAQGSYEVDAAFRARFIADQAEADRFFADGAAGHAHFDLPGYVAHRLARGGVRTVAITGADTYADEARFFSYRRATHRGEGDAGRQISIIGLG</sequence>
<evidence type="ECO:0000256" key="7">
    <source>
        <dbReference type="ARBA" id="ARBA00047989"/>
    </source>
</evidence>
<dbReference type="PANTHER" id="PTHR30616:SF2">
    <property type="entry name" value="PURINE NUCLEOSIDE PHOSPHORYLASE LACC1"/>
    <property type="match status" value="1"/>
</dbReference>
<evidence type="ECO:0000256" key="9">
    <source>
        <dbReference type="ARBA" id="ARBA00049893"/>
    </source>
</evidence>
<keyword evidence="12" id="KW-1185">Reference proteome</keyword>
<dbReference type="RefSeq" id="WP_250751414.1">
    <property type="nucleotide sequence ID" value="NZ_CP098401.1"/>
</dbReference>
<comment type="catalytic activity">
    <reaction evidence="8">
        <text>adenosine + phosphate = alpha-D-ribose 1-phosphate + adenine</text>
        <dbReference type="Rhea" id="RHEA:27642"/>
        <dbReference type="ChEBI" id="CHEBI:16335"/>
        <dbReference type="ChEBI" id="CHEBI:16708"/>
        <dbReference type="ChEBI" id="CHEBI:43474"/>
        <dbReference type="ChEBI" id="CHEBI:57720"/>
        <dbReference type="EC" id="2.4.2.1"/>
    </reaction>
    <physiologicalReaction direction="left-to-right" evidence="8">
        <dbReference type="Rhea" id="RHEA:27643"/>
    </physiologicalReaction>
</comment>
<evidence type="ECO:0000256" key="2">
    <source>
        <dbReference type="ARBA" id="ARBA00007353"/>
    </source>
</evidence>
<accession>A0ABY4TSS6</accession>
<dbReference type="EMBL" id="CP098401">
    <property type="protein sequence ID" value="URW75337.1"/>
    <property type="molecule type" value="Genomic_DNA"/>
</dbReference>
<name>A0ABY4TSS6_9SPHN</name>
<evidence type="ECO:0000256" key="1">
    <source>
        <dbReference type="ARBA" id="ARBA00000553"/>
    </source>
</evidence>
<evidence type="ECO:0000256" key="8">
    <source>
        <dbReference type="ARBA" id="ARBA00048968"/>
    </source>
</evidence>
<keyword evidence="3" id="KW-0808">Transferase</keyword>
<evidence type="ECO:0000256" key="5">
    <source>
        <dbReference type="ARBA" id="ARBA00022801"/>
    </source>
</evidence>
<dbReference type="Pfam" id="PF02578">
    <property type="entry name" value="Cu-oxidase_4"/>
    <property type="match status" value="1"/>
</dbReference>
<protein>
    <recommendedName>
        <fullName evidence="10">Purine nucleoside phosphorylase</fullName>
    </recommendedName>
</protein>
<evidence type="ECO:0000313" key="12">
    <source>
        <dbReference type="Proteomes" id="UP001055580"/>
    </source>
</evidence>
<evidence type="ECO:0000256" key="4">
    <source>
        <dbReference type="ARBA" id="ARBA00022723"/>
    </source>
</evidence>
<dbReference type="InterPro" id="IPR011324">
    <property type="entry name" value="Cytotoxic_necrot_fac-like_cat"/>
</dbReference>
<dbReference type="SUPFAM" id="SSF64438">
    <property type="entry name" value="CNF1/YfiH-like putative cysteine hydrolases"/>
    <property type="match status" value="1"/>
</dbReference>
<evidence type="ECO:0000313" key="11">
    <source>
        <dbReference type="EMBL" id="URW75337.1"/>
    </source>
</evidence>
<evidence type="ECO:0000256" key="3">
    <source>
        <dbReference type="ARBA" id="ARBA00022679"/>
    </source>
</evidence>
<dbReference type="Proteomes" id="UP001055580">
    <property type="component" value="Chromosome"/>
</dbReference>
<dbReference type="PANTHER" id="PTHR30616">
    <property type="entry name" value="UNCHARACTERIZED PROTEIN YFIH"/>
    <property type="match status" value="1"/>
</dbReference>